<keyword evidence="2" id="KW-0597">Phosphoprotein</keyword>
<dbReference type="InterPro" id="IPR051819">
    <property type="entry name" value="PTS_sugar-specific_EIIB"/>
</dbReference>
<gene>
    <name evidence="9" type="ORF">GCM10009862_03270</name>
</gene>
<dbReference type="RefSeq" id="WP_344226251.1">
    <property type="nucleotide sequence ID" value="NZ_BAAARI010000002.1"/>
</dbReference>
<evidence type="ECO:0000259" key="8">
    <source>
        <dbReference type="PROSITE" id="PS51100"/>
    </source>
</evidence>
<keyword evidence="10" id="KW-1185">Reference proteome</keyword>
<evidence type="ECO:0000256" key="1">
    <source>
        <dbReference type="ARBA" id="ARBA00022448"/>
    </source>
</evidence>
<organism evidence="9 10">
    <name type="scientific">Microbacterium binotii</name>
    <dbReference type="NCBI Taxonomy" id="462710"/>
    <lineage>
        <taxon>Bacteria</taxon>
        <taxon>Bacillati</taxon>
        <taxon>Actinomycetota</taxon>
        <taxon>Actinomycetes</taxon>
        <taxon>Micrococcales</taxon>
        <taxon>Microbacteriaceae</taxon>
        <taxon>Microbacterium</taxon>
    </lineage>
</organism>
<dbReference type="Gene3D" id="3.40.50.2300">
    <property type="match status" value="1"/>
</dbReference>
<dbReference type="PANTHER" id="PTHR34581:SF2">
    <property type="entry name" value="PTS SYSTEM N,N'-DIACETYLCHITOBIOSE-SPECIFIC EIIB COMPONENT"/>
    <property type="match status" value="1"/>
</dbReference>
<dbReference type="Pfam" id="PF02302">
    <property type="entry name" value="PTS_IIB"/>
    <property type="match status" value="1"/>
</dbReference>
<evidence type="ECO:0000256" key="2">
    <source>
        <dbReference type="ARBA" id="ARBA00022553"/>
    </source>
</evidence>
<feature type="domain" description="PTS EIIB type-3" evidence="8">
    <location>
        <begin position="1"/>
        <end position="101"/>
    </location>
</feature>
<accession>A0ABN3PAB2</accession>
<protein>
    <submittedName>
        <fullName evidence="9">PTS lactose transporter subunit IIB</fullName>
    </submittedName>
</protein>
<dbReference type="InterPro" id="IPR003501">
    <property type="entry name" value="PTS_EIIB_2/3"/>
</dbReference>
<keyword evidence="4" id="KW-0808">Transferase</keyword>
<keyword evidence="6" id="KW-0418">Kinase</keyword>
<reference evidence="9 10" key="1">
    <citation type="journal article" date="2019" name="Int. J. Syst. Evol. Microbiol.">
        <title>The Global Catalogue of Microorganisms (GCM) 10K type strain sequencing project: providing services to taxonomists for standard genome sequencing and annotation.</title>
        <authorList>
            <consortium name="The Broad Institute Genomics Platform"/>
            <consortium name="The Broad Institute Genome Sequencing Center for Infectious Disease"/>
            <person name="Wu L."/>
            <person name="Ma J."/>
        </authorList>
    </citation>
    <scope>NUCLEOTIDE SEQUENCE [LARGE SCALE GENOMIC DNA]</scope>
    <source>
        <strain evidence="9 10">JCM 16365</strain>
    </source>
</reference>
<evidence type="ECO:0000256" key="4">
    <source>
        <dbReference type="ARBA" id="ARBA00022679"/>
    </source>
</evidence>
<sequence length="107" mass="11269">MRILVVCGAGASSTFVAQRLQRAAVSAGLDLQAEAVPHVALTTRIGEAELVLIGPHLTQVADSIREDAERHGVSVIVLPEDIFTDRDGRRTLDLIANQTASLSGPTA</sequence>
<evidence type="ECO:0000256" key="5">
    <source>
        <dbReference type="ARBA" id="ARBA00022683"/>
    </source>
</evidence>
<proteinExistence type="predicted"/>
<feature type="modified residue" description="Phosphocysteine; by EIIA" evidence="7">
    <location>
        <position position="7"/>
    </location>
</feature>
<evidence type="ECO:0000256" key="3">
    <source>
        <dbReference type="ARBA" id="ARBA00022597"/>
    </source>
</evidence>
<name>A0ABN3PAB2_9MICO</name>
<dbReference type="Proteomes" id="UP001500274">
    <property type="component" value="Unassembled WGS sequence"/>
</dbReference>
<evidence type="ECO:0000256" key="6">
    <source>
        <dbReference type="ARBA" id="ARBA00022777"/>
    </source>
</evidence>
<evidence type="ECO:0000313" key="9">
    <source>
        <dbReference type="EMBL" id="GAA2567863.1"/>
    </source>
</evidence>
<dbReference type="SUPFAM" id="SSF52794">
    <property type="entry name" value="PTS system IIB component-like"/>
    <property type="match status" value="1"/>
</dbReference>
<dbReference type="EMBL" id="BAAARI010000002">
    <property type="protein sequence ID" value="GAA2567863.1"/>
    <property type="molecule type" value="Genomic_DNA"/>
</dbReference>
<dbReference type="PANTHER" id="PTHR34581">
    <property type="entry name" value="PTS SYSTEM N,N'-DIACETYLCHITOBIOSE-SPECIFIC EIIB COMPONENT"/>
    <property type="match status" value="1"/>
</dbReference>
<dbReference type="InterPro" id="IPR013012">
    <property type="entry name" value="PTS_EIIB_3"/>
</dbReference>
<keyword evidence="5" id="KW-0598">Phosphotransferase system</keyword>
<dbReference type="PROSITE" id="PS51100">
    <property type="entry name" value="PTS_EIIB_TYPE_3"/>
    <property type="match status" value="1"/>
</dbReference>
<comment type="caution">
    <text evidence="9">The sequence shown here is derived from an EMBL/GenBank/DDBJ whole genome shotgun (WGS) entry which is preliminary data.</text>
</comment>
<keyword evidence="3" id="KW-0762">Sugar transport</keyword>
<evidence type="ECO:0000256" key="7">
    <source>
        <dbReference type="PROSITE-ProRule" id="PRU00423"/>
    </source>
</evidence>
<evidence type="ECO:0000313" key="10">
    <source>
        <dbReference type="Proteomes" id="UP001500274"/>
    </source>
</evidence>
<keyword evidence="1" id="KW-0813">Transport</keyword>
<dbReference type="InterPro" id="IPR036095">
    <property type="entry name" value="PTS_EIIB-like_sf"/>
</dbReference>